<proteinExistence type="predicted"/>
<feature type="transmembrane region" description="Helical" evidence="2">
    <location>
        <begin position="6"/>
        <end position="22"/>
    </location>
</feature>
<keyword evidence="2" id="KW-0812">Transmembrane</keyword>
<gene>
    <name evidence="3" type="ORF">MNOR_LOCUS24730</name>
</gene>
<protein>
    <submittedName>
        <fullName evidence="3">Uncharacterized protein</fullName>
    </submittedName>
</protein>
<reference evidence="3 4" key="1">
    <citation type="submission" date="2024-05" db="EMBL/GenBank/DDBJ databases">
        <authorList>
            <person name="Wallberg A."/>
        </authorList>
    </citation>
    <scope>NUCLEOTIDE SEQUENCE [LARGE SCALE GENOMIC DNA]</scope>
</reference>
<keyword evidence="4" id="KW-1185">Reference proteome</keyword>
<sequence length="104" mass="11697">IVIVVQALVVIIVAMILVIRRNKRKNRDPEAIQLTEMQHLQPRLSRHASENSLLEGYDDHGTNSSNTSSTNSVSNSATPSTINKTYQMRGSTHDSENDYIWDCN</sequence>
<comment type="caution">
    <text evidence="3">The sequence shown here is derived from an EMBL/GenBank/DDBJ whole genome shotgun (WGS) entry which is preliminary data.</text>
</comment>
<organism evidence="3 4">
    <name type="scientific">Meganyctiphanes norvegica</name>
    <name type="common">Northern krill</name>
    <name type="synonym">Thysanopoda norvegica</name>
    <dbReference type="NCBI Taxonomy" id="48144"/>
    <lineage>
        <taxon>Eukaryota</taxon>
        <taxon>Metazoa</taxon>
        <taxon>Ecdysozoa</taxon>
        <taxon>Arthropoda</taxon>
        <taxon>Crustacea</taxon>
        <taxon>Multicrustacea</taxon>
        <taxon>Malacostraca</taxon>
        <taxon>Eumalacostraca</taxon>
        <taxon>Eucarida</taxon>
        <taxon>Euphausiacea</taxon>
        <taxon>Euphausiidae</taxon>
        <taxon>Meganyctiphanes</taxon>
    </lineage>
</organism>
<evidence type="ECO:0000256" key="1">
    <source>
        <dbReference type="SAM" id="MobiDB-lite"/>
    </source>
</evidence>
<feature type="non-terminal residue" evidence="3">
    <location>
        <position position="1"/>
    </location>
</feature>
<dbReference type="AlphaFoldDB" id="A0AAV2RKY4"/>
<keyword evidence="2" id="KW-1133">Transmembrane helix</keyword>
<evidence type="ECO:0000313" key="4">
    <source>
        <dbReference type="Proteomes" id="UP001497623"/>
    </source>
</evidence>
<evidence type="ECO:0000256" key="2">
    <source>
        <dbReference type="SAM" id="Phobius"/>
    </source>
</evidence>
<name>A0AAV2RKY4_MEGNR</name>
<keyword evidence="2" id="KW-0472">Membrane</keyword>
<feature type="region of interest" description="Disordered" evidence="1">
    <location>
        <begin position="35"/>
        <end position="104"/>
    </location>
</feature>
<feature type="compositionally biased region" description="Low complexity" evidence="1">
    <location>
        <begin position="62"/>
        <end position="81"/>
    </location>
</feature>
<evidence type="ECO:0000313" key="3">
    <source>
        <dbReference type="EMBL" id="CAL4124727.1"/>
    </source>
</evidence>
<accession>A0AAV2RKY4</accession>
<dbReference type="EMBL" id="CAXKWB010022932">
    <property type="protein sequence ID" value="CAL4124727.1"/>
    <property type="molecule type" value="Genomic_DNA"/>
</dbReference>
<dbReference type="Proteomes" id="UP001497623">
    <property type="component" value="Unassembled WGS sequence"/>
</dbReference>